<dbReference type="GO" id="GO:0016787">
    <property type="term" value="F:hydrolase activity"/>
    <property type="evidence" value="ECO:0007669"/>
    <property type="project" value="UniProtKB-KW"/>
</dbReference>
<accession>A0A085GGT0</accession>
<dbReference type="InterPro" id="IPR004797">
    <property type="entry name" value="Competence_ComEC/Rec2"/>
</dbReference>
<evidence type="ECO:0000256" key="4">
    <source>
        <dbReference type="ARBA" id="ARBA00022989"/>
    </source>
</evidence>
<keyword evidence="2" id="KW-1003">Cell membrane</keyword>
<dbReference type="STRING" id="1006004.GBAG_1298"/>
<dbReference type="Pfam" id="PF03772">
    <property type="entry name" value="Competence"/>
    <property type="match status" value="1"/>
</dbReference>
<dbReference type="EMBL" id="JMPI01000022">
    <property type="protein sequence ID" value="KFC82925.1"/>
    <property type="molecule type" value="Genomic_DNA"/>
</dbReference>
<dbReference type="InterPro" id="IPR036866">
    <property type="entry name" value="RibonucZ/Hydroxyglut_hydro"/>
</dbReference>
<feature type="transmembrane region" description="Helical" evidence="6">
    <location>
        <begin position="364"/>
        <end position="383"/>
    </location>
</feature>
<evidence type="ECO:0000313" key="8">
    <source>
        <dbReference type="EMBL" id="KFC82925.1"/>
    </source>
</evidence>
<dbReference type="Pfam" id="PF13567">
    <property type="entry name" value="DUF4131"/>
    <property type="match status" value="1"/>
</dbReference>
<dbReference type="CDD" id="cd07731">
    <property type="entry name" value="ComA-like_MBL-fold"/>
    <property type="match status" value="1"/>
</dbReference>
<evidence type="ECO:0000256" key="3">
    <source>
        <dbReference type="ARBA" id="ARBA00022692"/>
    </source>
</evidence>
<feature type="transmembrane region" description="Helical" evidence="6">
    <location>
        <begin position="395"/>
        <end position="420"/>
    </location>
</feature>
<comment type="subcellular location">
    <subcellularLocation>
        <location evidence="1">Cell membrane</location>
        <topology evidence="1">Multi-pass membrane protein</topology>
    </subcellularLocation>
</comment>
<evidence type="ECO:0000256" key="1">
    <source>
        <dbReference type="ARBA" id="ARBA00004651"/>
    </source>
</evidence>
<feature type="transmembrane region" description="Helical" evidence="6">
    <location>
        <begin position="328"/>
        <end position="344"/>
    </location>
</feature>
<dbReference type="SUPFAM" id="SSF56281">
    <property type="entry name" value="Metallo-hydrolase/oxidoreductase"/>
    <property type="match status" value="1"/>
</dbReference>
<keyword evidence="8" id="KW-0378">Hydrolase</keyword>
<dbReference type="eggNOG" id="COG2333">
    <property type="taxonomic scope" value="Bacteria"/>
</dbReference>
<dbReference type="AlphaFoldDB" id="A0A085GGT0"/>
<keyword evidence="4 6" id="KW-1133">Transmembrane helix</keyword>
<dbReference type="Gene3D" id="3.60.15.10">
    <property type="entry name" value="Ribonuclease Z/Hydroxyacylglutathione hydrolase-like"/>
    <property type="match status" value="1"/>
</dbReference>
<dbReference type="InterPro" id="IPR025405">
    <property type="entry name" value="DUF4131"/>
</dbReference>
<feature type="transmembrane region" description="Helical" evidence="6">
    <location>
        <begin position="223"/>
        <end position="244"/>
    </location>
</feature>
<evidence type="ECO:0000256" key="5">
    <source>
        <dbReference type="ARBA" id="ARBA00023136"/>
    </source>
</evidence>
<protein>
    <submittedName>
        <fullName evidence="8">Metallo-beta-lactamase superfamily hydrolase</fullName>
        <ecNumber evidence="8">3.-.-.-</ecNumber>
    </submittedName>
</protein>
<sequence>MNNLIGLCFCIIIGIIPLMVLPAIPAGNVIAALLVIALCLAFIPFRLMRFAAIIVICFGWALFSARQSLMPFERWAAKPVVVEATVTRTDGKQNHELQIISVEGKSIFPTFGIRSQGTYLAESVCAGQRWRMKVLLRPVHGQLNEGGFDSQRYALAQHQPFSARIISAQQISEKCSLRAHWLTAVEGVTESLPYQGVILALAFGERSGVSDEQKNLLRQSGTAHLMAISGMHISLAAMVGWLLARLLQLSFPAHRIHYRMPLIASVIAAGVYTWLAGGNPPAVRALIGLNIWLLLKLQGRSWSGWEVWLCCIAGILIYDPLAVLSDSFWLSILAVAALIFWYQWMPLPRSVATARWFCRYPLYLLHLQIGIMLLLMPLQIFIFHGISLSALFANVFAVPLISFVVVPLLLAGLVLTHAPWLGEHLWWAVDRFLALLFNVLSLLPDGWLTVDRRFQALSLSGWLIVVIHRLSLWRSSFVSVVALMLSLAASTMRVDKKDDSWQVVMLDVGHGLAIALIRQGKVFLYDTGNAWPGGDAAQQVIIPWLRWHHLSLEQVVISHEHLDHRGGLNSLQREWPAIKVRSPLRWAGHNPCFQGEKWQWQKLQFTVLWPPVSPTSTGNNGSCVVMVSDGHFRILLTGDVEAEAELAMLKRRWGILHADIIQVPHHGSRTSSGAPLLRAVAGTAALASTSRYNAWHLPSGKVVKRYQSQGYTWYDTAQSGQLTIDINSDKWQINSLRAQISPRWYHQWFGVSRDNG</sequence>
<evidence type="ECO:0000256" key="2">
    <source>
        <dbReference type="ARBA" id="ARBA00022475"/>
    </source>
</evidence>
<dbReference type="InterPro" id="IPR035681">
    <property type="entry name" value="ComA-like_MBL"/>
</dbReference>
<dbReference type="SMART" id="SM00849">
    <property type="entry name" value="Lactamase_B"/>
    <property type="match status" value="1"/>
</dbReference>
<dbReference type="OrthoDB" id="9761531at2"/>
<proteinExistence type="predicted"/>
<name>A0A085GGT0_9ENTR</name>
<keyword evidence="3 6" id="KW-0812">Transmembrane</keyword>
<evidence type="ECO:0000259" key="7">
    <source>
        <dbReference type="SMART" id="SM00849"/>
    </source>
</evidence>
<dbReference type="InterPro" id="IPR004477">
    <property type="entry name" value="ComEC_N"/>
</dbReference>
<dbReference type="Pfam" id="PF00753">
    <property type="entry name" value="Lactamase_B"/>
    <property type="match status" value="1"/>
</dbReference>
<dbReference type="Proteomes" id="UP000028653">
    <property type="component" value="Unassembled WGS sequence"/>
</dbReference>
<feature type="transmembrane region" description="Helical" evidence="6">
    <location>
        <begin position="471"/>
        <end position="489"/>
    </location>
</feature>
<evidence type="ECO:0000256" key="6">
    <source>
        <dbReference type="SAM" id="Phobius"/>
    </source>
</evidence>
<reference evidence="8 9" key="1">
    <citation type="submission" date="2014-05" db="EMBL/GenBank/DDBJ databases">
        <title>ATOL: Assembling a taxonomically balanced genome-scale reconstruction of the evolutionary history of the Enterobacteriaceae.</title>
        <authorList>
            <person name="Plunkett G.III."/>
            <person name="Neeno-Eckwall E.C."/>
            <person name="Glasner J.D."/>
            <person name="Perna N.T."/>
        </authorList>
    </citation>
    <scope>NUCLEOTIDE SEQUENCE [LARGE SCALE GENOMIC DNA]</scope>
    <source>
        <strain evidence="8 9">ATCC 33320</strain>
    </source>
</reference>
<comment type="caution">
    <text evidence="8">The sequence shown here is derived from an EMBL/GenBank/DDBJ whole genome shotgun (WGS) entry which is preliminary data.</text>
</comment>
<feature type="transmembrane region" description="Helical" evidence="6">
    <location>
        <begin position="30"/>
        <end position="63"/>
    </location>
</feature>
<dbReference type="NCBIfam" id="NF008580">
    <property type="entry name" value="PRK11539.1"/>
    <property type="match status" value="1"/>
</dbReference>
<dbReference type="RefSeq" id="WP_034494323.1">
    <property type="nucleotide sequence ID" value="NZ_JMPI01000022.1"/>
</dbReference>
<gene>
    <name evidence="8" type="ORF">GBAG_1298</name>
</gene>
<feature type="transmembrane region" description="Helical" evidence="6">
    <location>
        <begin position="432"/>
        <end position="450"/>
    </location>
</feature>
<dbReference type="eggNOG" id="COG0658">
    <property type="taxonomic scope" value="Bacteria"/>
</dbReference>
<feature type="domain" description="Metallo-beta-lactamase" evidence="7">
    <location>
        <begin position="510"/>
        <end position="691"/>
    </location>
</feature>
<dbReference type="NCBIfam" id="TIGR00361">
    <property type="entry name" value="ComEC_Rec2"/>
    <property type="match status" value="1"/>
</dbReference>
<dbReference type="InterPro" id="IPR001279">
    <property type="entry name" value="Metallo-B-lactamas"/>
</dbReference>
<organism evidence="8 9">
    <name type="scientific">Buttiauxella agrestis ATCC 33320</name>
    <dbReference type="NCBI Taxonomy" id="1006004"/>
    <lineage>
        <taxon>Bacteria</taxon>
        <taxon>Pseudomonadati</taxon>
        <taxon>Pseudomonadota</taxon>
        <taxon>Gammaproteobacteria</taxon>
        <taxon>Enterobacterales</taxon>
        <taxon>Enterobacteriaceae</taxon>
        <taxon>Buttiauxella</taxon>
    </lineage>
</organism>
<dbReference type="PANTHER" id="PTHR30619">
    <property type="entry name" value="DNA INTERNALIZATION/COMPETENCE PROTEIN COMEC/REC2"/>
    <property type="match status" value="1"/>
</dbReference>
<evidence type="ECO:0000313" key="9">
    <source>
        <dbReference type="Proteomes" id="UP000028653"/>
    </source>
</evidence>
<keyword evidence="5 6" id="KW-0472">Membrane</keyword>
<feature type="transmembrane region" description="Helical" evidence="6">
    <location>
        <begin position="7"/>
        <end position="24"/>
    </location>
</feature>
<keyword evidence="9" id="KW-1185">Reference proteome</keyword>
<dbReference type="GO" id="GO:0030420">
    <property type="term" value="P:establishment of competence for transformation"/>
    <property type="evidence" value="ECO:0007669"/>
    <property type="project" value="InterPro"/>
</dbReference>
<dbReference type="InterPro" id="IPR052159">
    <property type="entry name" value="Competence_DNA_uptake"/>
</dbReference>
<dbReference type="PANTHER" id="PTHR30619:SF1">
    <property type="entry name" value="RECOMBINATION PROTEIN 2"/>
    <property type="match status" value="1"/>
</dbReference>
<feature type="transmembrane region" description="Helical" evidence="6">
    <location>
        <begin position="256"/>
        <end position="275"/>
    </location>
</feature>
<dbReference type="NCBIfam" id="TIGR00360">
    <property type="entry name" value="ComEC_N-term"/>
    <property type="match status" value="1"/>
</dbReference>
<dbReference type="GO" id="GO:0005886">
    <property type="term" value="C:plasma membrane"/>
    <property type="evidence" value="ECO:0007669"/>
    <property type="project" value="UniProtKB-SubCell"/>
</dbReference>
<dbReference type="EC" id="3.-.-.-" evidence="8"/>